<gene>
    <name evidence="2" type="ORF">BOLC3T19957H</name>
</gene>
<feature type="compositionally biased region" description="Basic residues" evidence="1">
    <location>
        <begin position="21"/>
        <end position="33"/>
    </location>
</feature>
<reference evidence="2" key="1">
    <citation type="submission" date="2018-11" db="EMBL/GenBank/DDBJ databases">
        <authorList>
            <consortium name="Genoscope - CEA"/>
            <person name="William W."/>
        </authorList>
    </citation>
    <scope>NUCLEOTIDE SEQUENCE</scope>
</reference>
<name>A0A3P6B7K6_BRAOL</name>
<proteinExistence type="predicted"/>
<dbReference type="AlphaFoldDB" id="A0A3P6B7K6"/>
<feature type="compositionally biased region" description="Polar residues" evidence="1">
    <location>
        <begin position="9"/>
        <end position="20"/>
    </location>
</feature>
<evidence type="ECO:0000256" key="1">
    <source>
        <dbReference type="SAM" id="MobiDB-lite"/>
    </source>
</evidence>
<sequence>MVELRSSSEEISTNPNQTKSVKLKGRRKPNLKT</sequence>
<organism evidence="2">
    <name type="scientific">Brassica oleracea</name>
    <name type="common">Wild cabbage</name>
    <dbReference type="NCBI Taxonomy" id="3712"/>
    <lineage>
        <taxon>Eukaryota</taxon>
        <taxon>Viridiplantae</taxon>
        <taxon>Streptophyta</taxon>
        <taxon>Embryophyta</taxon>
        <taxon>Tracheophyta</taxon>
        <taxon>Spermatophyta</taxon>
        <taxon>Magnoliopsida</taxon>
        <taxon>eudicotyledons</taxon>
        <taxon>Gunneridae</taxon>
        <taxon>Pentapetalae</taxon>
        <taxon>rosids</taxon>
        <taxon>malvids</taxon>
        <taxon>Brassicales</taxon>
        <taxon>Brassicaceae</taxon>
        <taxon>Brassiceae</taxon>
        <taxon>Brassica</taxon>
    </lineage>
</organism>
<accession>A0A3P6B7K6</accession>
<evidence type="ECO:0000313" key="2">
    <source>
        <dbReference type="EMBL" id="VDC98275.1"/>
    </source>
</evidence>
<feature type="region of interest" description="Disordered" evidence="1">
    <location>
        <begin position="1"/>
        <end position="33"/>
    </location>
</feature>
<protein>
    <submittedName>
        <fullName evidence="2">Uncharacterized protein</fullName>
    </submittedName>
</protein>
<dbReference type="EMBL" id="LR031872">
    <property type="protein sequence ID" value="VDC98275.1"/>
    <property type="molecule type" value="Genomic_DNA"/>
</dbReference>